<evidence type="ECO:0008006" key="3">
    <source>
        <dbReference type="Google" id="ProtNLM"/>
    </source>
</evidence>
<comment type="caution">
    <text evidence="1">The sequence shown here is derived from an EMBL/GenBank/DDBJ whole genome shotgun (WGS) entry which is preliminary data.</text>
</comment>
<sequence>MLCQRKSDYADDEFLRSFREPLLAQLPKLEHRLDRLLAQLNRHGRLGSYYEQLWICALTLHPDYRLLAKDLLISRQRRTLGALDLLVEHRPSGEQEHWELAIKFYLGTLDTRDSENWIGPGRQDCLQDKLKRLEQHQLPLLRAVETQRQLRQRGWQVGRQRIILQGRLYRPSPEAMLPDGINPACAEASWVEEGALPTARWRTLARIDWLAGRPPSLLPRHRPGPPLAWPLHLINENSLQRIFVVPAGWATPPIADAAP</sequence>
<evidence type="ECO:0000313" key="2">
    <source>
        <dbReference type="Proteomes" id="UP001501600"/>
    </source>
</evidence>
<dbReference type="EMBL" id="BAABLF010000005">
    <property type="protein sequence ID" value="GAA5187793.1"/>
    <property type="molecule type" value="Genomic_DNA"/>
</dbReference>
<evidence type="ECO:0000313" key="1">
    <source>
        <dbReference type="EMBL" id="GAA5187793.1"/>
    </source>
</evidence>
<reference evidence="2" key="1">
    <citation type="journal article" date="2019" name="Int. J. Syst. Evol. Microbiol.">
        <title>The Global Catalogue of Microorganisms (GCM) 10K type strain sequencing project: providing services to taxonomists for standard genome sequencing and annotation.</title>
        <authorList>
            <consortium name="The Broad Institute Genomics Platform"/>
            <consortium name="The Broad Institute Genome Sequencing Center for Infectious Disease"/>
            <person name="Wu L."/>
            <person name="Ma J."/>
        </authorList>
    </citation>
    <scope>NUCLEOTIDE SEQUENCE [LARGE SCALE GENOMIC DNA]</scope>
    <source>
        <strain evidence="2">JCM 18720</strain>
    </source>
</reference>
<gene>
    <name evidence="1" type="ORF">GCM10025772_06230</name>
</gene>
<dbReference type="Proteomes" id="UP001501600">
    <property type="component" value="Unassembled WGS sequence"/>
</dbReference>
<protein>
    <recommendedName>
        <fullName evidence="3">DUF1853 family protein</fullName>
    </recommendedName>
</protein>
<accession>A0ABP9RWD2</accession>
<name>A0ABP9RWD2_9GAMM</name>
<organism evidence="1 2">
    <name type="scientific">Ferrimonas gelatinilytica</name>
    <dbReference type="NCBI Taxonomy" id="1255257"/>
    <lineage>
        <taxon>Bacteria</taxon>
        <taxon>Pseudomonadati</taxon>
        <taxon>Pseudomonadota</taxon>
        <taxon>Gammaproteobacteria</taxon>
        <taxon>Alteromonadales</taxon>
        <taxon>Ferrimonadaceae</taxon>
        <taxon>Ferrimonas</taxon>
    </lineage>
</organism>
<proteinExistence type="predicted"/>
<keyword evidence="2" id="KW-1185">Reference proteome</keyword>
<dbReference type="Pfam" id="PF08907">
    <property type="entry name" value="DUF1853"/>
    <property type="match status" value="1"/>
</dbReference>
<dbReference type="InterPro" id="IPR015003">
    <property type="entry name" value="DUF1853"/>
</dbReference>